<dbReference type="AlphaFoldDB" id="A0A645D090"/>
<sequence length="195" mass="20481">MGDVHQLGDNGKTRLLPGDLQKIEALSAQPLEGVGGGAGLERAAPKHGGAAGLHGLGDGHHLLLALHGAGTRHNCQRAAADLGVPDLDHGVLRVKFAVCVFIRLLHPLDVIHNVKRGDQVDVQLGGVAHQSQNGVGLADAGVDGNALFLEPADEAFQLFAVGIALENDDHDGFLLKLVQKRPAAGWLRVVMYGYF</sequence>
<name>A0A645D090_9ZZZZ</name>
<accession>A0A645D090</accession>
<protein>
    <submittedName>
        <fullName evidence="1">Uncharacterized protein</fullName>
    </submittedName>
</protein>
<gene>
    <name evidence="1" type="ORF">SDC9_129972</name>
</gene>
<organism evidence="1">
    <name type="scientific">bioreactor metagenome</name>
    <dbReference type="NCBI Taxonomy" id="1076179"/>
    <lineage>
        <taxon>unclassified sequences</taxon>
        <taxon>metagenomes</taxon>
        <taxon>ecological metagenomes</taxon>
    </lineage>
</organism>
<reference evidence="1" key="1">
    <citation type="submission" date="2019-08" db="EMBL/GenBank/DDBJ databases">
        <authorList>
            <person name="Kucharzyk K."/>
            <person name="Murdoch R.W."/>
            <person name="Higgins S."/>
            <person name="Loffler F."/>
        </authorList>
    </citation>
    <scope>NUCLEOTIDE SEQUENCE</scope>
</reference>
<comment type="caution">
    <text evidence="1">The sequence shown here is derived from an EMBL/GenBank/DDBJ whole genome shotgun (WGS) entry which is preliminary data.</text>
</comment>
<proteinExistence type="predicted"/>
<dbReference type="EMBL" id="VSSQ01031847">
    <property type="protein sequence ID" value="MPM82910.1"/>
    <property type="molecule type" value="Genomic_DNA"/>
</dbReference>
<evidence type="ECO:0000313" key="1">
    <source>
        <dbReference type="EMBL" id="MPM82910.1"/>
    </source>
</evidence>